<evidence type="ECO:0000256" key="6">
    <source>
        <dbReference type="ARBA" id="ARBA00022801"/>
    </source>
</evidence>
<feature type="compositionally biased region" description="Polar residues" evidence="8">
    <location>
        <begin position="856"/>
        <end position="865"/>
    </location>
</feature>
<dbReference type="PANTHER" id="PTHR37984:SF5">
    <property type="entry name" value="PROTEIN NYNRIN-LIKE"/>
    <property type="match status" value="1"/>
</dbReference>
<feature type="compositionally biased region" description="Polar residues" evidence="8">
    <location>
        <begin position="727"/>
        <end position="744"/>
    </location>
</feature>
<feature type="domain" description="Reverse transcriptase" evidence="9">
    <location>
        <begin position="241"/>
        <end position="421"/>
    </location>
</feature>
<dbReference type="InterPro" id="IPR043128">
    <property type="entry name" value="Rev_trsase/Diguanyl_cyclase"/>
</dbReference>
<keyword evidence="3" id="KW-0548">Nucleotidyltransferase</keyword>
<name>A0A6A3MWP6_9STRA</name>
<feature type="region of interest" description="Disordered" evidence="8">
    <location>
        <begin position="30"/>
        <end position="51"/>
    </location>
</feature>
<dbReference type="CDD" id="cd01647">
    <property type="entry name" value="RT_LTR"/>
    <property type="match status" value="1"/>
</dbReference>
<evidence type="ECO:0000256" key="3">
    <source>
        <dbReference type="ARBA" id="ARBA00022695"/>
    </source>
</evidence>
<dbReference type="EMBL" id="QXFV01000596">
    <property type="protein sequence ID" value="KAE9033226.1"/>
    <property type="molecule type" value="Genomic_DNA"/>
</dbReference>
<dbReference type="GO" id="GO:0006508">
    <property type="term" value="P:proteolysis"/>
    <property type="evidence" value="ECO:0007669"/>
    <property type="project" value="UniProtKB-KW"/>
</dbReference>
<dbReference type="GO" id="GO:0003964">
    <property type="term" value="F:RNA-directed DNA polymerase activity"/>
    <property type="evidence" value="ECO:0007669"/>
    <property type="project" value="UniProtKB-KW"/>
</dbReference>
<dbReference type="FunFam" id="3.30.70.270:FF:000020">
    <property type="entry name" value="Transposon Tf2-6 polyprotein-like Protein"/>
    <property type="match status" value="1"/>
</dbReference>
<dbReference type="PROSITE" id="PS50878">
    <property type="entry name" value="RT_POL"/>
    <property type="match status" value="1"/>
</dbReference>
<proteinExistence type="predicted"/>
<feature type="compositionally biased region" description="Basic and acidic residues" evidence="8">
    <location>
        <begin position="892"/>
        <end position="904"/>
    </location>
</feature>
<dbReference type="FunFam" id="3.10.20.370:FF:000001">
    <property type="entry name" value="Retrovirus-related Pol polyprotein from transposon 17.6-like protein"/>
    <property type="match status" value="1"/>
</dbReference>
<protein>
    <recommendedName>
        <fullName evidence="9">Reverse transcriptase domain-containing protein</fullName>
    </recommendedName>
</protein>
<dbReference type="SUPFAM" id="SSF56672">
    <property type="entry name" value="DNA/RNA polymerases"/>
    <property type="match status" value="1"/>
</dbReference>
<dbReference type="InterPro" id="IPR041373">
    <property type="entry name" value="RT_RNaseH"/>
</dbReference>
<keyword evidence="4" id="KW-0540">Nuclease</keyword>
<evidence type="ECO:0000256" key="1">
    <source>
        <dbReference type="ARBA" id="ARBA00022670"/>
    </source>
</evidence>
<dbReference type="Pfam" id="PF17917">
    <property type="entry name" value="RT_RNaseH"/>
    <property type="match status" value="1"/>
</dbReference>
<comment type="caution">
    <text evidence="10">The sequence shown here is derived from an EMBL/GenBank/DDBJ whole genome shotgun (WGS) entry which is preliminary data.</text>
</comment>
<sequence>MSDLRWLPYASCKQAERERELNQTDALKTGEGAAVRTSDSETTARTSSDDGDFMRTRGAAMDFENSEVRYSKGVVRMARGAQLGKCTVTPIEAAVTAKDGERGLFILTQHTGAVMLTPTVTIVRNGKNLVPAINANGEESRLPAKKELGKWVPLDSDVTLLQMSGELRRDRVSAWLEELGESCDDPLDNENEVNIGVDDEVSKQFIVKLLRVYRRLTVDTGDGPPATALATEHQIDTGDAAPIMLKRRRQAQSEDAVIETNKKDGEVRFCVDYRALNKVTRKDVYPLPRIDETLEALGGSLLFSTLDLKAGYWQIKMAAKNQEKTVFTTKQGLYEFVRMPFGLTNAPSTFQRIMNSVLRGLTWVTCLVYLDDIIVYTKGGIERHVVELACVLERLAEAGLTLKLKKCVFATRRKEYLGHELSSDGVRPLERLVSAVREFPQPRDNVEVKRFVHLAGYYRRFIEGFRAIMAPMTKLLRKSVEWVWTEAQQTAFEYMKEVLTTKPLLIFPNFRLPFRVVTDASITGLGACLMYDQGHGWQSVAYASKVNSEMEAKYGITELECLMVVRSIKLFRPYLYGRKFTIVTDYSALKWLMTSPNLTGKLHRWALTLQEFDFDVEYRPGSTNVVADALSRTPTTATVLAAVGRRRWAKQRPANSELSPREARVGSEASSAVNKQLGAAAGGSGGLDGVSGDASPPDTACSTTATSGALGHTHGKRTEGTHGSVVVDTNQTRSGTGRTDNSTCVDEKRGAVTATGAREPEPRDSARTTSVDVSPHPGPRLSTTVADPVAAATGTPAAVPVASRKRAMRARAAEESAGTSGVAPARLSRREALRRTPSESREVRRDALLDAVVDGQQGSTSTKMYTTGGAKKSTDGARRTPATPEPSKGHGRREWNRRLEEVPSRNRWRKA</sequence>
<evidence type="ECO:0000313" key="10">
    <source>
        <dbReference type="EMBL" id="KAE9033226.1"/>
    </source>
</evidence>
<reference evidence="10 11" key="1">
    <citation type="submission" date="2018-09" db="EMBL/GenBank/DDBJ databases">
        <title>Genomic investigation of the strawberry pathogen Phytophthora fragariae indicates pathogenicity is determined by transcriptional variation in three key races.</title>
        <authorList>
            <person name="Adams T.M."/>
            <person name="Armitage A.D."/>
            <person name="Sobczyk M.K."/>
            <person name="Bates H.J."/>
            <person name="Dunwell J.M."/>
            <person name="Nellist C.F."/>
            <person name="Harrison R.J."/>
        </authorList>
    </citation>
    <scope>NUCLEOTIDE SEQUENCE [LARGE SCALE GENOMIC DNA]</scope>
    <source>
        <strain evidence="10 11">SCRP249</strain>
    </source>
</reference>
<dbReference type="InterPro" id="IPR050951">
    <property type="entry name" value="Retrovirus_Pol_polyprotein"/>
</dbReference>
<dbReference type="Proteomes" id="UP000429607">
    <property type="component" value="Unassembled WGS sequence"/>
</dbReference>
<evidence type="ECO:0000256" key="4">
    <source>
        <dbReference type="ARBA" id="ARBA00022722"/>
    </source>
</evidence>
<dbReference type="Pfam" id="PF00078">
    <property type="entry name" value="RVT_1"/>
    <property type="match status" value="1"/>
</dbReference>
<keyword evidence="2" id="KW-0808">Transferase</keyword>
<evidence type="ECO:0000256" key="8">
    <source>
        <dbReference type="SAM" id="MobiDB-lite"/>
    </source>
</evidence>
<dbReference type="GO" id="GO:0008233">
    <property type="term" value="F:peptidase activity"/>
    <property type="evidence" value="ECO:0007669"/>
    <property type="project" value="UniProtKB-KW"/>
</dbReference>
<feature type="compositionally biased region" description="Basic and acidic residues" evidence="8">
    <location>
        <begin position="828"/>
        <end position="848"/>
    </location>
</feature>
<gene>
    <name evidence="10" type="ORF">PR001_g10258</name>
</gene>
<dbReference type="GO" id="GO:0004519">
    <property type="term" value="F:endonuclease activity"/>
    <property type="evidence" value="ECO:0007669"/>
    <property type="project" value="UniProtKB-KW"/>
</dbReference>
<dbReference type="InterPro" id="IPR000477">
    <property type="entry name" value="RT_dom"/>
</dbReference>
<keyword evidence="7" id="KW-0695">RNA-directed DNA polymerase</keyword>
<keyword evidence="6" id="KW-0378">Hydrolase</keyword>
<keyword evidence="1" id="KW-0645">Protease</keyword>
<dbReference type="FunFam" id="3.10.10.10:FF:000007">
    <property type="entry name" value="Retrovirus-related Pol polyprotein from transposon 17.6-like Protein"/>
    <property type="match status" value="1"/>
</dbReference>
<evidence type="ECO:0000256" key="5">
    <source>
        <dbReference type="ARBA" id="ARBA00022759"/>
    </source>
</evidence>
<dbReference type="CDD" id="cd09274">
    <property type="entry name" value="RNase_HI_RT_Ty3"/>
    <property type="match status" value="1"/>
</dbReference>
<feature type="compositionally biased region" description="Gly residues" evidence="8">
    <location>
        <begin position="680"/>
        <end position="689"/>
    </location>
</feature>
<feature type="region of interest" description="Disordered" evidence="8">
    <location>
        <begin position="650"/>
        <end position="911"/>
    </location>
</feature>
<evidence type="ECO:0000256" key="2">
    <source>
        <dbReference type="ARBA" id="ARBA00022679"/>
    </source>
</evidence>
<dbReference type="AlphaFoldDB" id="A0A6A3MWP6"/>
<dbReference type="PANTHER" id="PTHR37984">
    <property type="entry name" value="PROTEIN CBG26694"/>
    <property type="match status" value="1"/>
</dbReference>
<accession>A0A6A3MWP6</accession>
<evidence type="ECO:0000256" key="7">
    <source>
        <dbReference type="ARBA" id="ARBA00022918"/>
    </source>
</evidence>
<evidence type="ECO:0000259" key="9">
    <source>
        <dbReference type="PROSITE" id="PS50878"/>
    </source>
</evidence>
<keyword evidence="5" id="KW-0255">Endonuclease</keyword>
<feature type="compositionally biased region" description="Low complexity" evidence="8">
    <location>
        <begin position="783"/>
        <end position="802"/>
    </location>
</feature>
<organism evidence="10 11">
    <name type="scientific">Phytophthora rubi</name>
    <dbReference type="NCBI Taxonomy" id="129364"/>
    <lineage>
        <taxon>Eukaryota</taxon>
        <taxon>Sar</taxon>
        <taxon>Stramenopiles</taxon>
        <taxon>Oomycota</taxon>
        <taxon>Peronosporomycetes</taxon>
        <taxon>Peronosporales</taxon>
        <taxon>Peronosporaceae</taxon>
        <taxon>Phytophthora</taxon>
    </lineage>
</organism>
<evidence type="ECO:0000313" key="11">
    <source>
        <dbReference type="Proteomes" id="UP000429607"/>
    </source>
</evidence>
<dbReference type="Gene3D" id="3.30.70.270">
    <property type="match status" value="2"/>
</dbReference>
<dbReference type="InterPro" id="IPR043502">
    <property type="entry name" value="DNA/RNA_pol_sf"/>
</dbReference>